<dbReference type="PANTHER" id="PTHR36191">
    <property type="entry name" value="ENDO/EXONUCLEASE/PHOSPHATASE DOMAIN-CONTAINING PROTEIN-RELATED"/>
    <property type="match status" value="1"/>
</dbReference>
<dbReference type="InterPro" id="IPR057774">
    <property type="entry name" value="D8C_UMOD/GP2/OIT3-like"/>
</dbReference>
<evidence type="ECO:0000313" key="5">
    <source>
        <dbReference type="Proteomes" id="UP000472267"/>
    </source>
</evidence>
<accession>A0A672HDV7</accession>
<dbReference type="PANTHER" id="PTHR36191:SF4">
    <property type="entry name" value="VWFD DOMAIN-CONTAINING PROTEIN"/>
    <property type="match status" value="1"/>
</dbReference>
<reference evidence="4" key="1">
    <citation type="submission" date="2019-06" db="EMBL/GenBank/DDBJ databases">
        <authorList>
            <consortium name="Wellcome Sanger Institute Data Sharing"/>
        </authorList>
    </citation>
    <scope>NUCLEOTIDE SEQUENCE [LARGE SCALE GENOMIC DNA]</scope>
</reference>
<proteinExistence type="predicted"/>
<reference evidence="4" key="2">
    <citation type="submission" date="2025-08" db="UniProtKB">
        <authorList>
            <consortium name="Ensembl"/>
        </authorList>
    </citation>
    <scope>IDENTIFICATION</scope>
</reference>
<keyword evidence="2" id="KW-1015">Disulfide bond</keyword>
<dbReference type="Proteomes" id="UP000472267">
    <property type="component" value="Chromosome 6"/>
</dbReference>
<keyword evidence="1" id="KW-0732">Signal</keyword>
<evidence type="ECO:0000256" key="2">
    <source>
        <dbReference type="ARBA" id="ARBA00023157"/>
    </source>
</evidence>
<sequence>TKTLNAALTNLWYVAFHMADIHWQGWYRMFLGQTSARIPERCIEQHRCGTHAPLWLVEPHPTQSGVIVNRTVCNSWRGDCCNFQNHQIHVKRCYGGYYVYKLVAPTPRTCYLIYCSATTYLISKSAHLNYLIIISFHFFFFF</sequence>
<organism evidence="4 5">
    <name type="scientific">Salarias fasciatus</name>
    <name type="common">Jewelled blenny</name>
    <name type="synonym">Blennius fasciatus</name>
    <dbReference type="NCBI Taxonomy" id="181472"/>
    <lineage>
        <taxon>Eukaryota</taxon>
        <taxon>Metazoa</taxon>
        <taxon>Chordata</taxon>
        <taxon>Craniata</taxon>
        <taxon>Vertebrata</taxon>
        <taxon>Euteleostomi</taxon>
        <taxon>Actinopterygii</taxon>
        <taxon>Neopterygii</taxon>
        <taxon>Teleostei</taxon>
        <taxon>Neoteleostei</taxon>
        <taxon>Acanthomorphata</taxon>
        <taxon>Ovalentaria</taxon>
        <taxon>Blenniimorphae</taxon>
        <taxon>Blenniiformes</taxon>
        <taxon>Blennioidei</taxon>
        <taxon>Blenniidae</taxon>
        <taxon>Salariinae</taxon>
        <taxon>Salarias</taxon>
    </lineage>
</organism>
<feature type="domain" description="UMOD/GP2/OIT3-like D8C" evidence="3">
    <location>
        <begin position="27"/>
        <end position="116"/>
    </location>
</feature>
<dbReference type="AlphaFoldDB" id="A0A672HDV7"/>
<keyword evidence="5" id="KW-1185">Reference proteome</keyword>
<dbReference type="Ensembl" id="ENSSFAT00005028180.1">
    <property type="protein sequence ID" value="ENSSFAP00005027139.1"/>
    <property type="gene ID" value="ENSSFAG00005013872.1"/>
</dbReference>
<dbReference type="Pfam" id="PF23283">
    <property type="entry name" value="D8C_UMOD"/>
    <property type="match status" value="1"/>
</dbReference>
<protein>
    <recommendedName>
        <fullName evidence="3">UMOD/GP2/OIT3-like D8C domain-containing protein</fullName>
    </recommendedName>
</protein>
<evidence type="ECO:0000313" key="4">
    <source>
        <dbReference type="Ensembl" id="ENSSFAP00005027139.1"/>
    </source>
</evidence>
<evidence type="ECO:0000259" key="3">
    <source>
        <dbReference type="Pfam" id="PF23283"/>
    </source>
</evidence>
<evidence type="ECO:0000256" key="1">
    <source>
        <dbReference type="ARBA" id="ARBA00022729"/>
    </source>
</evidence>
<name>A0A672HDV7_SALFA</name>
<reference evidence="4" key="3">
    <citation type="submission" date="2025-09" db="UniProtKB">
        <authorList>
            <consortium name="Ensembl"/>
        </authorList>
    </citation>
    <scope>IDENTIFICATION</scope>
</reference>